<dbReference type="Proteomes" id="UP000095282">
    <property type="component" value="Unplaced"/>
</dbReference>
<dbReference type="InterPro" id="IPR004345">
    <property type="entry name" value="TB2_DP1_HVA22"/>
</dbReference>
<name>A0A1I7V0H5_9PELO</name>
<evidence type="ECO:0000256" key="1">
    <source>
        <dbReference type="SAM" id="MobiDB-lite"/>
    </source>
</evidence>
<keyword evidence="2" id="KW-1133">Transmembrane helix</keyword>
<keyword evidence="3" id="KW-1185">Reference proteome</keyword>
<organism evidence="3 4">
    <name type="scientific">Caenorhabditis tropicalis</name>
    <dbReference type="NCBI Taxonomy" id="1561998"/>
    <lineage>
        <taxon>Eukaryota</taxon>
        <taxon>Metazoa</taxon>
        <taxon>Ecdysozoa</taxon>
        <taxon>Nematoda</taxon>
        <taxon>Chromadorea</taxon>
        <taxon>Rhabditida</taxon>
        <taxon>Rhabditina</taxon>
        <taxon>Rhabditomorpha</taxon>
        <taxon>Rhabditoidea</taxon>
        <taxon>Rhabditidae</taxon>
        <taxon>Peloderinae</taxon>
        <taxon>Caenorhabditis</taxon>
    </lineage>
</organism>
<feature type="compositionally biased region" description="Polar residues" evidence="1">
    <location>
        <begin position="195"/>
        <end position="210"/>
    </location>
</feature>
<keyword evidence="2" id="KW-0812">Transmembrane</keyword>
<sequence length="256" mass="29667">MSDNYLEWIESRIHDKKHFTARYLAHLSDLSRIEVTTLASIICGILFIILTFCDQAHFFANSILIGIPFLLVFCFPEEKPNEESLYIYFPIFGAITLFDRNLEWIPFYYVLKMVLFLCFFMPPFTFYQRIYEVLSKDPQQENTIECRSSQLKSVSTAREISTKTALSNTLNSPKSPLITSSRRNANDIKTDVTQRTDVSSPMKTPSTPKNSDVKVTIIEEYYREEELLSPNGSVIERVVSGPFRKETTTTEKKKYK</sequence>
<accession>A0A1I7V0H5</accession>
<dbReference type="eggNOG" id="ENOG502TG6W">
    <property type="taxonomic scope" value="Eukaryota"/>
</dbReference>
<feature type="compositionally biased region" description="Polar residues" evidence="1">
    <location>
        <begin position="165"/>
        <end position="183"/>
    </location>
</feature>
<evidence type="ECO:0000256" key="2">
    <source>
        <dbReference type="SAM" id="Phobius"/>
    </source>
</evidence>
<protein>
    <submittedName>
        <fullName evidence="4">Receptor expression-enhancing protein</fullName>
    </submittedName>
</protein>
<feature type="compositionally biased region" description="Basic and acidic residues" evidence="1">
    <location>
        <begin position="184"/>
        <end position="194"/>
    </location>
</feature>
<proteinExistence type="predicted"/>
<dbReference type="Pfam" id="PF03134">
    <property type="entry name" value="TB2_DP1_HVA22"/>
    <property type="match status" value="1"/>
</dbReference>
<feature type="region of interest" description="Disordered" evidence="1">
    <location>
        <begin position="165"/>
        <end position="211"/>
    </location>
</feature>
<feature type="transmembrane region" description="Helical" evidence="2">
    <location>
        <begin position="33"/>
        <end position="52"/>
    </location>
</feature>
<dbReference type="AlphaFoldDB" id="A0A1I7V0H5"/>
<evidence type="ECO:0000313" key="3">
    <source>
        <dbReference type="Proteomes" id="UP000095282"/>
    </source>
</evidence>
<feature type="transmembrane region" description="Helical" evidence="2">
    <location>
        <begin position="108"/>
        <end position="127"/>
    </location>
</feature>
<evidence type="ECO:0000313" key="4">
    <source>
        <dbReference type="WBParaSite" id="Csp11.Scaffold630.g21173.t1"/>
    </source>
</evidence>
<feature type="transmembrane region" description="Helical" evidence="2">
    <location>
        <begin position="58"/>
        <end position="76"/>
    </location>
</feature>
<reference evidence="4" key="1">
    <citation type="submission" date="2016-11" db="UniProtKB">
        <authorList>
            <consortium name="WormBaseParasite"/>
        </authorList>
    </citation>
    <scope>IDENTIFICATION</scope>
</reference>
<dbReference type="WBParaSite" id="Csp11.Scaffold630.g21173.t1">
    <property type="protein sequence ID" value="Csp11.Scaffold630.g21173.t1"/>
    <property type="gene ID" value="Csp11.Scaffold630.g21173"/>
</dbReference>
<keyword evidence="2" id="KW-0472">Membrane</keyword>